<sequence>MPDLKAEAGVLAVFLTGSHARGEADEYSDLDLSVLVASDEFVRNDVTYRGGVLVSVERSTVPHRERAFTEPETTLWNLTSLRSGVPLHDPEGVFADLQRRARAFTWAEVEEQAHARAAGLVADVAEELHKVMGGLQTGESGKVAYAILGLTFALGNAALLSTGTLIPTENRYLTLARDAWDDPVWRTTYGGMVGLTAEDVPTRGRAALTAYERAVALTRWPDGPDGALAHEAARRARAFLPG</sequence>
<reference evidence="3" key="1">
    <citation type="submission" date="2018-01" db="EMBL/GenBank/DDBJ databases">
        <title>Draft Genome Sequence of the Radioresistant Bacterium Deinococcus aerius TR0125, Isolated from the Higher Atmosphere above Japan.</title>
        <authorList>
            <person name="Satoh K."/>
            <person name="Arai H."/>
            <person name="Sanzen T."/>
            <person name="Kawaguchi Y."/>
            <person name="Hayashi H."/>
            <person name="Yokobori S."/>
            <person name="Yamagishi A."/>
            <person name="Oono Y."/>
            <person name="Narumi I."/>
        </authorList>
    </citation>
    <scope>NUCLEOTIDE SEQUENCE [LARGE SCALE GENOMIC DNA]</scope>
    <source>
        <strain evidence="3">TR0125</strain>
    </source>
</reference>
<dbReference type="InterPro" id="IPR043519">
    <property type="entry name" value="NT_sf"/>
</dbReference>
<comment type="caution">
    <text evidence="2">The sequence shown here is derived from an EMBL/GenBank/DDBJ whole genome shotgun (WGS) entry which is preliminary data.</text>
</comment>
<dbReference type="Gene3D" id="3.30.460.10">
    <property type="entry name" value="Beta Polymerase, domain 2"/>
    <property type="match status" value="1"/>
</dbReference>
<organism evidence="2 3">
    <name type="scientific">Deinococcus aerius</name>
    <dbReference type="NCBI Taxonomy" id="200253"/>
    <lineage>
        <taxon>Bacteria</taxon>
        <taxon>Thermotogati</taxon>
        <taxon>Deinococcota</taxon>
        <taxon>Deinococci</taxon>
        <taxon>Deinococcales</taxon>
        <taxon>Deinococcaceae</taxon>
        <taxon>Deinococcus</taxon>
    </lineage>
</organism>
<keyword evidence="3" id="KW-1185">Reference proteome</keyword>
<feature type="domain" description="Polymerase nucleotidyl transferase" evidence="1">
    <location>
        <begin position="4"/>
        <end position="40"/>
    </location>
</feature>
<dbReference type="CDD" id="cd05403">
    <property type="entry name" value="NT_KNTase_like"/>
    <property type="match status" value="1"/>
</dbReference>
<evidence type="ECO:0000259" key="1">
    <source>
        <dbReference type="Pfam" id="PF01909"/>
    </source>
</evidence>
<evidence type="ECO:0000313" key="3">
    <source>
        <dbReference type="Proteomes" id="UP000236569"/>
    </source>
</evidence>
<name>A0A2I9DVY0_9DEIO</name>
<evidence type="ECO:0000313" key="2">
    <source>
        <dbReference type="EMBL" id="GBF07097.1"/>
    </source>
</evidence>
<dbReference type="Pfam" id="PF01909">
    <property type="entry name" value="NTP_transf_2"/>
    <property type="match status" value="1"/>
</dbReference>
<dbReference type="GO" id="GO:0016779">
    <property type="term" value="F:nucleotidyltransferase activity"/>
    <property type="evidence" value="ECO:0007669"/>
    <property type="project" value="InterPro"/>
</dbReference>
<dbReference type="SUPFAM" id="SSF81301">
    <property type="entry name" value="Nucleotidyltransferase"/>
    <property type="match status" value="1"/>
</dbReference>
<dbReference type="EMBL" id="BFAG01000012">
    <property type="protein sequence ID" value="GBF07097.1"/>
    <property type="molecule type" value="Genomic_DNA"/>
</dbReference>
<protein>
    <recommendedName>
        <fullName evidence="1">Polymerase nucleotidyl transferase domain-containing protein</fullName>
    </recommendedName>
</protein>
<accession>A0A2I9DVY0</accession>
<proteinExistence type="predicted"/>
<gene>
    <name evidence="2" type="ORF">DAERI_120090</name>
</gene>
<dbReference type="Proteomes" id="UP000236569">
    <property type="component" value="Unassembled WGS sequence"/>
</dbReference>
<dbReference type="InterPro" id="IPR002934">
    <property type="entry name" value="Polymerase_NTP_transf_dom"/>
</dbReference>
<dbReference type="AlphaFoldDB" id="A0A2I9DVY0"/>